<evidence type="ECO:0000313" key="3">
    <source>
        <dbReference type="Proteomes" id="UP000602198"/>
    </source>
</evidence>
<evidence type="ECO:0000313" key="2">
    <source>
        <dbReference type="EMBL" id="MBL1075857.1"/>
    </source>
</evidence>
<gene>
    <name evidence="2" type="ORF">JK358_15785</name>
</gene>
<dbReference type="Proteomes" id="UP000602198">
    <property type="component" value="Unassembled WGS sequence"/>
</dbReference>
<feature type="compositionally biased region" description="Basic and acidic residues" evidence="1">
    <location>
        <begin position="1"/>
        <end position="14"/>
    </location>
</feature>
<sequence length="56" mass="6210">MANSDDHEPVDPRAKWRKLPPEPVPTVEETHVEGSSSDYSTPNVDPGQDFTRLYGG</sequence>
<evidence type="ECO:0000256" key="1">
    <source>
        <dbReference type="SAM" id="MobiDB-lite"/>
    </source>
</evidence>
<accession>A0ABS1M5B9</accession>
<comment type="caution">
    <text evidence="2">The sequence shown here is derived from an EMBL/GenBank/DDBJ whole genome shotgun (WGS) entry which is preliminary data.</text>
</comment>
<organism evidence="2 3">
    <name type="scientific">Nocardia acididurans</name>
    <dbReference type="NCBI Taxonomy" id="2802282"/>
    <lineage>
        <taxon>Bacteria</taxon>
        <taxon>Bacillati</taxon>
        <taxon>Actinomycetota</taxon>
        <taxon>Actinomycetes</taxon>
        <taxon>Mycobacteriales</taxon>
        <taxon>Nocardiaceae</taxon>
        <taxon>Nocardia</taxon>
    </lineage>
</organism>
<name>A0ABS1M5B9_9NOCA</name>
<feature type="region of interest" description="Disordered" evidence="1">
    <location>
        <begin position="1"/>
        <end position="56"/>
    </location>
</feature>
<protein>
    <submittedName>
        <fullName evidence="2">Uncharacterized protein</fullName>
    </submittedName>
</protein>
<dbReference type="RefSeq" id="WP_201948302.1">
    <property type="nucleotide sequence ID" value="NZ_JAERRJ010000005.1"/>
</dbReference>
<dbReference type="EMBL" id="JAERRJ010000005">
    <property type="protein sequence ID" value="MBL1075857.1"/>
    <property type="molecule type" value="Genomic_DNA"/>
</dbReference>
<reference evidence="2 3" key="1">
    <citation type="submission" date="2021-01" db="EMBL/GenBank/DDBJ databases">
        <title>WGS of actinomycetes isolated from Thailand.</title>
        <authorList>
            <person name="Thawai C."/>
        </authorList>
    </citation>
    <scope>NUCLEOTIDE SEQUENCE [LARGE SCALE GENOMIC DNA]</scope>
    <source>
        <strain evidence="2 3">LPG 2</strain>
    </source>
</reference>
<proteinExistence type="predicted"/>
<feature type="compositionally biased region" description="Polar residues" evidence="1">
    <location>
        <begin position="34"/>
        <end position="43"/>
    </location>
</feature>
<keyword evidence="3" id="KW-1185">Reference proteome</keyword>